<gene>
    <name evidence="7" type="ORF">ACFSQZ_10365</name>
</gene>
<reference evidence="8" key="1">
    <citation type="journal article" date="2019" name="Int. J. Syst. Evol. Microbiol.">
        <title>The Global Catalogue of Microorganisms (GCM) 10K type strain sequencing project: providing services to taxonomists for standard genome sequencing and annotation.</title>
        <authorList>
            <consortium name="The Broad Institute Genomics Platform"/>
            <consortium name="The Broad Institute Genome Sequencing Center for Infectious Disease"/>
            <person name="Wu L."/>
            <person name="Ma J."/>
        </authorList>
    </citation>
    <scope>NUCLEOTIDE SEQUENCE [LARGE SCALE GENOMIC DNA]</scope>
    <source>
        <strain evidence="8">JCM 16545</strain>
    </source>
</reference>
<sequence length="196" mass="22772">MATSLDTRHTLIARAIDLNDQTAWKELVDHYQRFIPYVLRGMNVPPDNIDDLTQQVLIRLSQNIQHYNRDRARFRTWLSSIIRNLAIDFFNKENRNLATPNQEDGSILVDDQAGSTEFDQLVEREWQNFISRSAMEKVRETFQGKAVEVFEMMFDGASADTVAQKTGLTVSTVYTLNKRVKQRLFIEIRSLIDSLE</sequence>
<evidence type="ECO:0000256" key="4">
    <source>
        <dbReference type="ARBA" id="ARBA00023125"/>
    </source>
</evidence>
<name>A0ABW5E437_9BACT</name>
<dbReference type="InterPro" id="IPR014284">
    <property type="entry name" value="RNA_pol_sigma-70_dom"/>
</dbReference>
<evidence type="ECO:0000313" key="8">
    <source>
        <dbReference type="Proteomes" id="UP001597297"/>
    </source>
</evidence>
<dbReference type="InterPro" id="IPR000792">
    <property type="entry name" value="Tscrpt_reg_LuxR_C"/>
</dbReference>
<dbReference type="SUPFAM" id="SSF88659">
    <property type="entry name" value="Sigma3 and sigma4 domains of RNA polymerase sigma factors"/>
    <property type="match status" value="1"/>
</dbReference>
<dbReference type="EMBL" id="JBHUJC010000029">
    <property type="protein sequence ID" value="MFD2276874.1"/>
    <property type="molecule type" value="Genomic_DNA"/>
</dbReference>
<dbReference type="NCBIfam" id="TIGR02937">
    <property type="entry name" value="sigma70-ECF"/>
    <property type="match status" value="1"/>
</dbReference>
<comment type="similarity">
    <text evidence="1">Belongs to the sigma-70 factor family. ECF subfamily.</text>
</comment>
<comment type="caution">
    <text evidence="7">The sequence shown here is derived from an EMBL/GenBank/DDBJ whole genome shotgun (WGS) entry which is preliminary data.</text>
</comment>
<proteinExistence type="inferred from homology"/>
<dbReference type="RefSeq" id="WP_377094178.1">
    <property type="nucleotide sequence ID" value="NZ_JBHSJM010000001.1"/>
</dbReference>
<dbReference type="InterPro" id="IPR039425">
    <property type="entry name" value="RNA_pol_sigma-70-like"/>
</dbReference>
<dbReference type="InterPro" id="IPR007627">
    <property type="entry name" value="RNA_pol_sigma70_r2"/>
</dbReference>
<accession>A0ABW5E437</accession>
<keyword evidence="3" id="KW-0731">Sigma factor</keyword>
<evidence type="ECO:0000256" key="1">
    <source>
        <dbReference type="ARBA" id="ARBA00010641"/>
    </source>
</evidence>
<keyword evidence="5" id="KW-0804">Transcription</keyword>
<dbReference type="PANTHER" id="PTHR43133">
    <property type="entry name" value="RNA POLYMERASE ECF-TYPE SIGMA FACTO"/>
    <property type="match status" value="1"/>
</dbReference>
<dbReference type="Proteomes" id="UP001597297">
    <property type="component" value="Unassembled WGS sequence"/>
</dbReference>
<evidence type="ECO:0000256" key="3">
    <source>
        <dbReference type="ARBA" id="ARBA00023082"/>
    </source>
</evidence>
<keyword evidence="4" id="KW-0238">DNA-binding</keyword>
<dbReference type="Gene3D" id="1.10.1740.10">
    <property type="match status" value="1"/>
</dbReference>
<evidence type="ECO:0000259" key="6">
    <source>
        <dbReference type="PROSITE" id="PS00622"/>
    </source>
</evidence>
<keyword evidence="8" id="KW-1185">Reference proteome</keyword>
<dbReference type="PROSITE" id="PS00622">
    <property type="entry name" value="HTH_LUXR_1"/>
    <property type="match status" value="1"/>
</dbReference>
<feature type="domain" description="HTH luxR-type" evidence="6">
    <location>
        <begin position="156"/>
        <end position="183"/>
    </location>
</feature>
<dbReference type="InterPro" id="IPR013324">
    <property type="entry name" value="RNA_pol_sigma_r3/r4-like"/>
</dbReference>
<organism evidence="7 8">
    <name type="scientific">Rubritalea spongiae</name>
    <dbReference type="NCBI Taxonomy" id="430797"/>
    <lineage>
        <taxon>Bacteria</taxon>
        <taxon>Pseudomonadati</taxon>
        <taxon>Verrucomicrobiota</taxon>
        <taxon>Verrucomicrobiia</taxon>
        <taxon>Verrucomicrobiales</taxon>
        <taxon>Rubritaleaceae</taxon>
        <taxon>Rubritalea</taxon>
    </lineage>
</organism>
<protein>
    <submittedName>
        <fullName evidence="7">RNA polymerase sigma factor</fullName>
    </submittedName>
</protein>
<evidence type="ECO:0000313" key="7">
    <source>
        <dbReference type="EMBL" id="MFD2276874.1"/>
    </source>
</evidence>
<evidence type="ECO:0000256" key="2">
    <source>
        <dbReference type="ARBA" id="ARBA00023015"/>
    </source>
</evidence>
<dbReference type="InterPro" id="IPR013325">
    <property type="entry name" value="RNA_pol_sigma_r2"/>
</dbReference>
<evidence type="ECO:0000256" key="5">
    <source>
        <dbReference type="ARBA" id="ARBA00023163"/>
    </source>
</evidence>
<dbReference type="SUPFAM" id="SSF88946">
    <property type="entry name" value="Sigma2 domain of RNA polymerase sigma factors"/>
    <property type="match status" value="1"/>
</dbReference>
<dbReference type="PANTHER" id="PTHR43133:SF8">
    <property type="entry name" value="RNA POLYMERASE SIGMA FACTOR HI_1459-RELATED"/>
    <property type="match status" value="1"/>
</dbReference>
<keyword evidence="2" id="KW-0805">Transcription regulation</keyword>
<dbReference type="Pfam" id="PF04542">
    <property type="entry name" value="Sigma70_r2"/>
    <property type="match status" value="1"/>
</dbReference>